<dbReference type="Proteomes" id="UP000821853">
    <property type="component" value="Unassembled WGS sequence"/>
</dbReference>
<dbReference type="InterPro" id="IPR004045">
    <property type="entry name" value="Glutathione_S-Trfase_N"/>
</dbReference>
<dbReference type="PANTHER" id="PTHR43969">
    <property type="entry name" value="GLUTATHIONE S TRANSFERASE D10, ISOFORM A-RELATED"/>
    <property type="match status" value="1"/>
</dbReference>
<keyword evidence="4" id="KW-1185">Reference proteome</keyword>
<feature type="domain" description="GST N-terminal" evidence="2">
    <location>
        <begin position="1"/>
        <end position="107"/>
    </location>
</feature>
<accession>A0A9J6GPL1</accession>
<dbReference type="Gene3D" id="1.20.1050.10">
    <property type="match status" value="1"/>
</dbReference>
<evidence type="ECO:0000256" key="1">
    <source>
        <dbReference type="SAM" id="MobiDB-lite"/>
    </source>
</evidence>
<proteinExistence type="predicted"/>
<feature type="region of interest" description="Disordered" evidence="1">
    <location>
        <begin position="115"/>
        <end position="154"/>
    </location>
</feature>
<reference evidence="3 4" key="1">
    <citation type="journal article" date="2020" name="Cell">
        <title>Large-Scale Comparative Analyses of Tick Genomes Elucidate Their Genetic Diversity and Vector Capacities.</title>
        <authorList>
            <consortium name="Tick Genome and Microbiome Consortium (TIGMIC)"/>
            <person name="Jia N."/>
            <person name="Wang J."/>
            <person name="Shi W."/>
            <person name="Du L."/>
            <person name="Sun Y."/>
            <person name="Zhan W."/>
            <person name="Jiang J.F."/>
            <person name="Wang Q."/>
            <person name="Zhang B."/>
            <person name="Ji P."/>
            <person name="Bell-Sakyi L."/>
            <person name="Cui X.M."/>
            <person name="Yuan T.T."/>
            <person name="Jiang B.G."/>
            <person name="Yang W.F."/>
            <person name="Lam T.T."/>
            <person name="Chang Q.C."/>
            <person name="Ding S.J."/>
            <person name="Wang X.J."/>
            <person name="Zhu J.G."/>
            <person name="Ruan X.D."/>
            <person name="Zhao L."/>
            <person name="Wei J.T."/>
            <person name="Ye R.Z."/>
            <person name="Que T.C."/>
            <person name="Du C.H."/>
            <person name="Zhou Y.H."/>
            <person name="Cheng J.X."/>
            <person name="Dai P.F."/>
            <person name="Guo W.B."/>
            <person name="Han X.H."/>
            <person name="Huang E.J."/>
            <person name="Li L.F."/>
            <person name="Wei W."/>
            <person name="Gao Y.C."/>
            <person name="Liu J.Z."/>
            <person name="Shao H.Z."/>
            <person name="Wang X."/>
            <person name="Wang C.C."/>
            <person name="Yang T.C."/>
            <person name="Huo Q.B."/>
            <person name="Li W."/>
            <person name="Chen H.Y."/>
            <person name="Chen S.E."/>
            <person name="Zhou L.G."/>
            <person name="Ni X.B."/>
            <person name="Tian J.H."/>
            <person name="Sheng Y."/>
            <person name="Liu T."/>
            <person name="Pan Y.S."/>
            <person name="Xia L.Y."/>
            <person name="Li J."/>
            <person name="Zhao F."/>
            <person name="Cao W.C."/>
        </authorList>
    </citation>
    <scope>NUCLEOTIDE SEQUENCE [LARGE SCALE GENOMIC DNA]</scope>
    <source>
        <strain evidence="3">HaeL-2018</strain>
    </source>
</reference>
<dbReference type="OrthoDB" id="2309723at2759"/>
<dbReference type="SUPFAM" id="SSF47616">
    <property type="entry name" value="GST C-terminal domain-like"/>
    <property type="match status" value="1"/>
</dbReference>
<dbReference type="AlphaFoldDB" id="A0A9J6GPL1"/>
<organism evidence="3 4">
    <name type="scientific">Haemaphysalis longicornis</name>
    <name type="common">Bush tick</name>
    <dbReference type="NCBI Taxonomy" id="44386"/>
    <lineage>
        <taxon>Eukaryota</taxon>
        <taxon>Metazoa</taxon>
        <taxon>Ecdysozoa</taxon>
        <taxon>Arthropoda</taxon>
        <taxon>Chelicerata</taxon>
        <taxon>Arachnida</taxon>
        <taxon>Acari</taxon>
        <taxon>Parasitiformes</taxon>
        <taxon>Ixodida</taxon>
        <taxon>Ixodoidea</taxon>
        <taxon>Ixodidae</taxon>
        <taxon>Haemaphysalinae</taxon>
        <taxon>Haemaphysalis</taxon>
    </lineage>
</organism>
<protein>
    <recommendedName>
        <fullName evidence="2">GST N-terminal domain-containing protein</fullName>
    </recommendedName>
</protein>
<evidence type="ECO:0000313" key="3">
    <source>
        <dbReference type="EMBL" id="KAH9377573.1"/>
    </source>
</evidence>
<dbReference type="VEuPathDB" id="VectorBase:HLOH_051610"/>
<feature type="compositionally biased region" description="Acidic residues" evidence="1">
    <location>
        <begin position="115"/>
        <end position="129"/>
    </location>
</feature>
<comment type="caution">
    <text evidence="3">The sequence shown here is derived from an EMBL/GenBank/DDBJ whole genome shotgun (WGS) entry which is preliminary data.</text>
</comment>
<name>A0A9J6GPL1_HAELO</name>
<dbReference type="PROSITE" id="PS50404">
    <property type="entry name" value="GST_NTER"/>
    <property type="match status" value="1"/>
</dbReference>
<dbReference type="PANTHER" id="PTHR43969:SF9">
    <property type="entry name" value="GLUTATHIONE S TRANSFERASE D10, ISOFORM A-RELATED"/>
    <property type="match status" value="1"/>
</dbReference>
<dbReference type="GO" id="GO:0004364">
    <property type="term" value="F:glutathione transferase activity"/>
    <property type="evidence" value="ECO:0007669"/>
    <property type="project" value="TreeGrafter"/>
</dbReference>
<evidence type="ECO:0000313" key="4">
    <source>
        <dbReference type="Proteomes" id="UP000821853"/>
    </source>
</evidence>
<dbReference type="SUPFAM" id="SSF52833">
    <property type="entry name" value="Thioredoxin-like"/>
    <property type="match status" value="1"/>
</dbReference>
<evidence type="ECO:0000259" key="2">
    <source>
        <dbReference type="PROSITE" id="PS50404"/>
    </source>
</evidence>
<dbReference type="GO" id="GO:0006749">
    <property type="term" value="P:glutathione metabolic process"/>
    <property type="evidence" value="ECO:0007669"/>
    <property type="project" value="TreeGrafter"/>
</dbReference>
<dbReference type="InterPro" id="IPR036282">
    <property type="entry name" value="Glutathione-S-Trfase_C_sf"/>
</dbReference>
<gene>
    <name evidence="3" type="ORF">HPB48_013671</name>
</gene>
<dbReference type="EMBL" id="JABSTR010000008">
    <property type="protein sequence ID" value="KAH9377573.1"/>
    <property type="molecule type" value="Genomic_DNA"/>
</dbReference>
<dbReference type="InterPro" id="IPR036249">
    <property type="entry name" value="Thioredoxin-like_sf"/>
</dbReference>
<sequence>MPADLYSLPGCAPCGFVRLVARHLGVKLNVKDLDFSKNDHLADDFVKNLLFCKRAKPTKEQVYAFEENVLKSVDLLIGDDKFAVGENITLADLSIVAYLVLAFEDELLTELEDYLETEETGPSETSEEEQFTRTANHSLRSGPASDKNDAQADT</sequence>